<feature type="compositionally biased region" description="Gly residues" evidence="4">
    <location>
        <begin position="583"/>
        <end position="617"/>
    </location>
</feature>
<feature type="compositionally biased region" description="Low complexity" evidence="4">
    <location>
        <begin position="424"/>
        <end position="433"/>
    </location>
</feature>
<dbReference type="PANTHER" id="PTHR10693">
    <property type="entry name" value="RAS GTPASE-ACTIVATING PROTEIN-BINDING PROTEIN"/>
    <property type="match status" value="1"/>
</dbReference>
<dbReference type="GO" id="GO:0010494">
    <property type="term" value="C:cytoplasmic stress granule"/>
    <property type="evidence" value="ECO:0007669"/>
    <property type="project" value="UniProtKB-SubCell"/>
</dbReference>
<dbReference type="InterPro" id="IPR002075">
    <property type="entry name" value="NTF2_dom"/>
</dbReference>
<dbReference type="AlphaFoldDB" id="A0A7R9P9X1"/>
<feature type="region of interest" description="Disordered" evidence="4">
    <location>
        <begin position="570"/>
        <end position="648"/>
    </location>
</feature>
<evidence type="ECO:0000256" key="4">
    <source>
        <dbReference type="SAM" id="MobiDB-lite"/>
    </source>
</evidence>
<gene>
    <name evidence="7" type="ORF">TCMB3V08_LOCUS7986</name>
</gene>
<feature type="compositionally biased region" description="Gly residues" evidence="4">
    <location>
        <begin position="624"/>
        <end position="640"/>
    </location>
</feature>
<evidence type="ECO:0000259" key="5">
    <source>
        <dbReference type="PROSITE" id="PS50102"/>
    </source>
</evidence>
<dbReference type="Gene3D" id="3.10.450.50">
    <property type="match status" value="1"/>
</dbReference>
<keyword evidence="2 3" id="KW-0694">RNA-binding</keyword>
<sequence>MSLSIDLDKLSGDEDTWFESWFYNNNSSFVHGGLDASNRETKHVVGQKQIHQKIQQLNFMDCHAKISKVDSQATLGDGVVVQVRHHLATHITCTADILGADNPVTVVDSHHWISEKTPCLTHREGVTGELSNSGEPMRRFTQTFVLAAQSPLKYYVHNDIFRYQPCSVEIVFQDMIFSDEECEQDSGRSEPEEELEPERSPSLDNMPSNQHLSGPPPQQTMTAYYNNANAVVSSAVVPPTLITQPLAPPHQMNGSVHLEEVMAPTVVVVPLPQPQPTLPHTMQTLSSQQQPPPMSSLPTSHLVAPVHAPVVIQDESEDDQELGPNEEVGEVETLENLELEETMESKHESQDETHLEPVSNEPKTYATLLKSGGIGGVGTPLFASNISSSPQLPAKPTTSPPPVSRTYEPRIMDSGSTSGLPGSMGPAGMQGQRGARGGRGGAAVRGMMRNDRVGPGRGSFNEDSGPMLGADGDRRRSGVNMTQQYSDNQQLFLGNLPHAATEDDLKQLFSKFGAVIDLRIHSKTNNKGMNGNRVPNYGFITFEEPSTVQAVLSSRPIFYPDQNGQKLNVEEKKNRPRQSMDGGRMGSGGDNMMGGGRSNPGMGPRPGVGGPGGMMRGMPHRGGGRGGFARGDGRGGGLNRGSGNYQRR</sequence>
<dbReference type="SUPFAM" id="SSF54427">
    <property type="entry name" value="NTF2-like"/>
    <property type="match status" value="1"/>
</dbReference>
<dbReference type="InterPro" id="IPR012677">
    <property type="entry name" value="Nucleotide-bd_a/b_plait_sf"/>
</dbReference>
<evidence type="ECO:0000259" key="6">
    <source>
        <dbReference type="PROSITE" id="PS50177"/>
    </source>
</evidence>
<dbReference type="EMBL" id="OE183173">
    <property type="protein sequence ID" value="CAD7575393.1"/>
    <property type="molecule type" value="Genomic_DNA"/>
</dbReference>
<feature type="compositionally biased region" description="Gly residues" evidence="4">
    <location>
        <begin position="434"/>
        <end position="443"/>
    </location>
</feature>
<reference evidence="7" key="1">
    <citation type="submission" date="2020-11" db="EMBL/GenBank/DDBJ databases">
        <authorList>
            <person name="Tran Van P."/>
        </authorList>
    </citation>
    <scope>NUCLEOTIDE SEQUENCE</scope>
</reference>
<evidence type="ECO:0000256" key="3">
    <source>
        <dbReference type="PROSITE-ProRule" id="PRU00176"/>
    </source>
</evidence>
<protein>
    <submittedName>
        <fullName evidence="7">(California timema) hypothetical protein</fullName>
    </submittedName>
</protein>
<feature type="region of interest" description="Disordered" evidence="4">
    <location>
        <begin position="385"/>
        <end position="471"/>
    </location>
</feature>
<dbReference type="Pfam" id="PF02136">
    <property type="entry name" value="NTF2"/>
    <property type="match status" value="2"/>
</dbReference>
<feature type="domain" description="NTF2" evidence="6">
    <location>
        <begin position="22"/>
        <end position="163"/>
    </location>
</feature>
<dbReference type="GO" id="GO:0005829">
    <property type="term" value="C:cytosol"/>
    <property type="evidence" value="ECO:0007669"/>
    <property type="project" value="TreeGrafter"/>
</dbReference>
<dbReference type="InterPro" id="IPR000504">
    <property type="entry name" value="RRM_dom"/>
</dbReference>
<feature type="domain" description="RRM" evidence="5">
    <location>
        <begin position="489"/>
        <end position="574"/>
    </location>
</feature>
<name>A0A7R9P9X1_TIMCA</name>
<evidence type="ECO:0000256" key="1">
    <source>
        <dbReference type="ARBA" id="ARBA00004210"/>
    </source>
</evidence>
<dbReference type="SMART" id="SM00360">
    <property type="entry name" value="RRM"/>
    <property type="match status" value="1"/>
</dbReference>
<evidence type="ECO:0000313" key="7">
    <source>
        <dbReference type="EMBL" id="CAD7575393.1"/>
    </source>
</evidence>
<dbReference type="PANTHER" id="PTHR10693:SF20">
    <property type="entry name" value="AT27578P"/>
    <property type="match status" value="1"/>
</dbReference>
<dbReference type="InterPro" id="IPR018222">
    <property type="entry name" value="Nuclear_transport_factor_2_euk"/>
</dbReference>
<dbReference type="PROSITE" id="PS50177">
    <property type="entry name" value="NTF2_DOMAIN"/>
    <property type="match status" value="1"/>
</dbReference>
<dbReference type="Pfam" id="PF00076">
    <property type="entry name" value="RRM_1"/>
    <property type="match status" value="1"/>
</dbReference>
<proteinExistence type="predicted"/>
<feature type="region of interest" description="Disordered" evidence="4">
    <location>
        <begin position="181"/>
        <end position="222"/>
    </location>
</feature>
<organism evidence="7">
    <name type="scientific">Timema californicum</name>
    <name type="common">California timema</name>
    <name type="synonym">Walking stick</name>
    <dbReference type="NCBI Taxonomy" id="61474"/>
    <lineage>
        <taxon>Eukaryota</taxon>
        <taxon>Metazoa</taxon>
        <taxon>Ecdysozoa</taxon>
        <taxon>Arthropoda</taxon>
        <taxon>Hexapoda</taxon>
        <taxon>Insecta</taxon>
        <taxon>Pterygota</taxon>
        <taxon>Neoptera</taxon>
        <taxon>Polyneoptera</taxon>
        <taxon>Phasmatodea</taxon>
        <taxon>Timematodea</taxon>
        <taxon>Timematoidea</taxon>
        <taxon>Timematidae</taxon>
        <taxon>Timema</taxon>
    </lineage>
</organism>
<dbReference type="SUPFAM" id="SSF54928">
    <property type="entry name" value="RNA-binding domain, RBD"/>
    <property type="match status" value="1"/>
</dbReference>
<dbReference type="GO" id="GO:1990904">
    <property type="term" value="C:ribonucleoprotein complex"/>
    <property type="evidence" value="ECO:0007669"/>
    <property type="project" value="TreeGrafter"/>
</dbReference>
<dbReference type="CDD" id="cd00780">
    <property type="entry name" value="NTF2"/>
    <property type="match status" value="1"/>
</dbReference>
<dbReference type="InterPro" id="IPR035979">
    <property type="entry name" value="RBD_domain_sf"/>
</dbReference>
<dbReference type="PROSITE" id="PS50102">
    <property type="entry name" value="RRM"/>
    <property type="match status" value="1"/>
</dbReference>
<accession>A0A7R9P9X1</accession>
<dbReference type="Gene3D" id="3.30.70.330">
    <property type="match status" value="1"/>
</dbReference>
<comment type="subcellular location">
    <subcellularLocation>
        <location evidence="1">Cytoplasm</location>
        <location evidence="1">Stress granule</location>
    </subcellularLocation>
</comment>
<evidence type="ECO:0000256" key="2">
    <source>
        <dbReference type="ARBA" id="ARBA00022884"/>
    </source>
</evidence>
<dbReference type="GO" id="GO:0003729">
    <property type="term" value="F:mRNA binding"/>
    <property type="evidence" value="ECO:0007669"/>
    <property type="project" value="TreeGrafter"/>
</dbReference>
<dbReference type="InterPro" id="IPR039539">
    <property type="entry name" value="Ras_GTPase_bind_prot"/>
</dbReference>
<dbReference type="InterPro" id="IPR032710">
    <property type="entry name" value="NTF2-like_dom_sf"/>
</dbReference>